<evidence type="ECO:0000313" key="1">
    <source>
        <dbReference type="EMBL" id="MCD7456878.1"/>
    </source>
</evidence>
<dbReference type="Proteomes" id="UP000823775">
    <property type="component" value="Unassembled WGS sequence"/>
</dbReference>
<accession>A0ABS8SDC0</accession>
<name>A0ABS8SDC0_DATST</name>
<dbReference type="EMBL" id="JACEIK010000428">
    <property type="protein sequence ID" value="MCD7456878.1"/>
    <property type="molecule type" value="Genomic_DNA"/>
</dbReference>
<gene>
    <name evidence="1" type="ORF">HAX54_033446</name>
</gene>
<organism evidence="1 2">
    <name type="scientific">Datura stramonium</name>
    <name type="common">Jimsonweed</name>
    <name type="synonym">Common thornapple</name>
    <dbReference type="NCBI Taxonomy" id="4076"/>
    <lineage>
        <taxon>Eukaryota</taxon>
        <taxon>Viridiplantae</taxon>
        <taxon>Streptophyta</taxon>
        <taxon>Embryophyta</taxon>
        <taxon>Tracheophyta</taxon>
        <taxon>Spermatophyta</taxon>
        <taxon>Magnoliopsida</taxon>
        <taxon>eudicotyledons</taxon>
        <taxon>Gunneridae</taxon>
        <taxon>Pentapetalae</taxon>
        <taxon>asterids</taxon>
        <taxon>lamiids</taxon>
        <taxon>Solanales</taxon>
        <taxon>Solanaceae</taxon>
        <taxon>Solanoideae</taxon>
        <taxon>Datureae</taxon>
        <taxon>Datura</taxon>
    </lineage>
</organism>
<feature type="non-terminal residue" evidence="1">
    <location>
        <position position="1"/>
    </location>
</feature>
<comment type="caution">
    <text evidence="1">The sequence shown here is derived from an EMBL/GenBank/DDBJ whole genome shotgun (WGS) entry which is preliminary data.</text>
</comment>
<sequence>VEQHLEYSLTIELGPVGVKEGRQLDGVLMFLVELGMKFVIPGDMLCVSPLLAPHGLPHQASRYSKCAYAERRP</sequence>
<reference evidence="1 2" key="1">
    <citation type="journal article" date="2021" name="BMC Genomics">
        <title>Datura genome reveals duplications of psychoactive alkaloid biosynthetic genes and high mutation rate following tissue culture.</title>
        <authorList>
            <person name="Rajewski A."/>
            <person name="Carter-House D."/>
            <person name="Stajich J."/>
            <person name="Litt A."/>
        </authorList>
    </citation>
    <scope>NUCLEOTIDE SEQUENCE [LARGE SCALE GENOMIC DNA]</scope>
    <source>
        <strain evidence="1">AR-01</strain>
    </source>
</reference>
<evidence type="ECO:0000313" key="2">
    <source>
        <dbReference type="Proteomes" id="UP000823775"/>
    </source>
</evidence>
<protein>
    <submittedName>
        <fullName evidence="1">Uncharacterized protein</fullName>
    </submittedName>
</protein>
<proteinExistence type="predicted"/>
<keyword evidence="2" id="KW-1185">Reference proteome</keyword>